<dbReference type="InterPro" id="IPR000595">
    <property type="entry name" value="cNMP-bd_dom"/>
</dbReference>
<dbReference type="InterPro" id="IPR018490">
    <property type="entry name" value="cNMP-bd_dom_sf"/>
</dbReference>
<dbReference type="CDD" id="cd00038">
    <property type="entry name" value="CAP_ED"/>
    <property type="match status" value="1"/>
</dbReference>
<gene>
    <name evidence="2" type="ORF">EPD60_14620</name>
</gene>
<dbReference type="Proteomes" id="UP000295334">
    <property type="component" value="Unassembled WGS sequence"/>
</dbReference>
<dbReference type="Pfam" id="PF00027">
    <property type="entry name" value="cNMP_binding"/>
    <property type="match status" value="1"/>
</dbReference>
<evidence type="ECO:0000259" key="1">
    <source>
        <dbReference type="PROSITE" id="PS50042"/>
    </source>
</evidence>
<dbReference type="PROSITE" id="PS50042">
    <property type="entry name" value="CNMP_BINDING_3"/>
    <property type="match status" value="1"/>
</dbReference>
<reference evidence="2 3" key="1">
    <citation type="submission" date="2019-03" db="EMBL/GenBank/DDBJ databases">
        <authorList>
            <person name="Kim M.K.M."/>
        </authorList>
    </citation>
    <scope>NUCLEOTIDE SEQUENCE [LARGE SCALE GENOMIC DNA]</scope>
    <source>
        <strain evidence="2 3">17J68-12</strain>
    </source>
</reference>
<evidence type="ECO:0000313" key="3">
    <source>
        <dbReference type="Proteomes" id="UP000295334"/>
    </source>
</evidence>
<protein>
    <submittedName>
        <fullName evidence="2">Crp/Fnr family transcriptional regulator</fullName>
    </submittedName>
</protein>
<dbReference type="SUPFAM" id="SSF51206">
    <property type="entry name" value="cAMP-binding domain-like"/>
    <property type="match status" value="1"/>
</dbReference>
<dbReference type="RefSeq" id="WP_131450263.1">
    <property type="nucleotide sequence ID" value="NZ_SJZI01000050.1"/>
</dbReference>
<feature type="domain" description="Cyclic nucleotide-binding" evidence="1">
    <location>
        <begin position="1"/>
        <end position="115"/>
    </location>
</feature>
<organism evidence="2 3">
    <name type="scientific">Flaviaesturariibacter flavus</name>
    <dbReference type="NCBI Taxonomy" id="2502780"/>
    <lineage>
        <taxon>Bacteria</taxon>
        <taxon>Pseudomonadati</taxon>
        <taxon>Bacteroidota</taxon>
        <taxon>Chitinophagia</taxon>
        <taxon>Chitinophagales</taxon>
        <taxon>Chitinophagaceae</taxon>
        <taxon>Flaviaestuariibacter</taxon>
    </lineage>
</organism>
<dbReference type="EMBL" id="SJZI01000050">
    <property type="protein sequence ID" value="TCJ12506.1"/>
    <property type="molecule type" value="Genomic_DNA"/>
</dbReference>
<dbReference type="InterPro" id="IPR014710">
    <property type="entry name" value="RmlC-like_jellyroll"/>
</dbReference>
<dbReference type="Gene3D" id="2.60.120.10">
    <property type="entry name" value="Jelly Rolls"/>
    <property type="match status" value="1"/>
</dbReference>
<evidence type="ECO:0000313" key="2">
    <source>
        <dbReference type="EMBL" id="TCJ12506.1"/>
    </source>
</evidence>
<accession>A0A4V2NV90</accession>
<dbReference type="AlphaFoldDB" id="A0A4V2NV90"/>
<comment type="caution">
    <text evidence="2">The sequence shown here is derived from an EMBL/GenBank/DDBJ whole genome shotgun (WGS) entry which is preliminary data.</text>
</comment>
<keyword evidence="3" id="KW-1185">Reference proteome</keyword>
<name>A0A4V2NV90_9BACT</name>
<dbReference type="OrthoDB" id="9152304at2"/>
<sequence>MFERLIANVARRVELNAGEQEYFTSLLQVKTVRRRQFLLQEGEVCRNEYFVNKGCLRAYVTDARGTEHVLQFAIEDWWIGDMHSFITQTPARITIDALEDSEVFSISRSGWDELMERVPKFERFFRMLLQGAFITLQNRVTSALSATAEQRYAEFQERYPQFEQRVPQHQVASYLGITPESLSRIRKQRAKSS</sequence>
<proteinExistence type="predicted"/>